<keyword evidence="2" id="KW-0472">Membrane</keyword>
<protein>
    <submittedName>
        <fullName evidence="3">Uncharacterized protein</fullName>
    </submittedName>
</protein>
<dbReference type="EMBL" id="DXFQ01000150">
    <property type="protein sequence ID" value="HIX20520.1"/>
    <property type="molecule type" value="Genomic_DNA"/>
</dbReference>
<keyword evidence="2" id="KW-1133">Transmembrane helix</keyword>
<evidence type="ECO:0000256" key="1">
    <source>
        <dbReference type="SAM" id="MobiDB-lite"/>
    </source>
</evidence>
<sequence>AAAALKPAAARPATTALKPTAARLSQPNAAKTAAPAPAAEAPQAAEPGEPISDEQPDVSVEIPGGELPPELTEEQLDARDAYLTMLQQQAEAKPLHKRPVFYVCLGILAVVGIGCTAYVMTVNKNTRLTKEMRGRAETLKKLSLRAEHNVHEGKKADIKCSFADAEFMLGLIIDPHQPAPNGDPLLGNRPVDGAMAFSPLLAYAAARDSKIEKLVFDGLREHCQSIDERLFEKLIGDIATATTGAGNSKINDKLRLVAKAISDSKGWKDKSAKNTKLARVWNAMVLRLTVKDLDEIISQLSSKELDPTLAETLVNCLDTVLSKIEDPDEQSKVADRVFESVNEEYRTNRMLIRSLARCRSQKALEHFKGMMGDKNNWSKLMPFFAYWGDDSQLAYIGELRSQTGGERRYEILLDQAMGSVFGQNRDRSSEEAMNLLKACFGNPFPDTSDAMTIIEQVDGVDAFKEGTPERAAADKRYQEIKRDRETKIRVINTLSGLYDRPWVLEILDRYEKDGDRDISIRGKQAKEKVKQNRENAEANEARRKAKYGA</sequence>
<organism evidence="3 4">
    <name type="scientific">Candidatus Akkermansia intestinigallinarum</name>
    <dbReference type="NCBI Taxonomy" id="2838431"/>
    <lineage>
        <taxon>Bacteria</taxon>
        <taxon>Pseudomonadati</taxon>
        <taxon>Verrucomicrobiota</taxon>
        <taxon>Verrucomicrobiia</taxon>
        <taxon>Verrucomicrobiales</taxon>
        <taxon>Akkermansiaceae</taxon>
        <taxon>Akkermansia</taxon>
    </lineage>
</organism>
<dbReference type="Proteomes" id="UP000823964">
    <property type="component" value="Unassembled WGS sequence"/>
</dbReference>
<evidence type="ECO:0000313" key="3">
    <source>
        <dbReference type="EMBL" id="HIX20520.1"/>
    </source>
</evidence>
<feature type="transmembrane region" description="Helical" evidence="2">
    <location>
        <begin position="100"/>
        <end position="120"/>
    </location>
</feature>
<accession>A0A9D1VCI4</accession>
<feature type="region of interest" description="Disordered" evidence="1">
    <location>
        <begin position="521"/>
        <end position="549"/>
    </location>
</feature>
<gene>
    <name evidence="3" type="ORF">H9862_07980</name>
</gene>
<evidence type="ECO:0000256" key="2">
    <source>
        <dbReference type="SAM" id="Phobius"/>
    </source>
</evidence>
<feature type="compositionally biased region" description="Basic and acidic residues" evidence="1">
    <location>
        <begin position="521"/>
        <end position="542"/>
    </location>
</feature>
<evidence type="ECO:0000313" key="4">
    <source>
        <dbReference type="Proteomes" id="UP000823964"/>
    </source>
</evidence>
<feature type="compositionally biased region" description="Low complexity" evidence="1">
    <location>
        <begin position="1"/>
        <end position="50"/>
    </location>
</feature>
<feature type="region of interest" description="Disordered" evidence="1">
    <location>
        <begin position="1"/>
        <end position="69"/>
    </location>
</feature>
<reference evidence="3" key="1">
    <citation type="journal article" date="2021" name="PeerJ">
        <title>Extensive microbial diversity within the chicken gut microbiome revealed by metagenomics and culture.</title>
        <authorList>
            <person name="Gilroy R."/>
            <person name="Ravi A."/>
            <person name="Getino M."/>
            <person name="Pursley I."/>
            <person name="Horton D.L."/>
            <person name="Alikhan N.F."/>
            <person name="Baker D."/>
            <person name="Gharbi K."/>
            <person name="Hall N."/>
            <person name="Watson M."/>
            <person name="Adriaenssens E.M."/>
            <person name="Foster-Nyarko E."/>
            <person name="Jarju S."/>
            <person name="Secka A."/>
            <person name="Antonio M."/>
            <person name="Oren A."/>
            <person name="Chaudhuri R.R."/>
            <person name="La Ragione R."/>
            <person name="Hildebrand F."/>
            <person name="Pallen M.J."/>
        </authorList>
    </citation>
    <scope>NUCLEOTIDE SEQUENCE</scope>
    <source>
        <strain evidence="3">14975</strain>
    </source>
</reference>
<reference evidence="3" key="2">
    <citation type="submission" date="2021-04" db="EMBL/GenBank/DDBJ databases">
        <authorList>
            <person name="Gilroy R."/>
        </authorList>
    </citation>
    <scope>NUCLEOTIDE SEQUENCE</scope>
    <source>
        <strain evidence="3">14975</strain>
    </source>
</reference>
<name>A0A9D1VCI4_9BACT</name>
<feature type="non-terminal residue" evidence="3">
    <location>
        <position position="1"/>
    </location>
</feature>
<keyword evidence="2" id="KW-0812">Transmembrane</keyword>
<comment type="caution">
    <text evidence="3">The sequence shown here is derived from an EMBL/GenBank/DDBJ whole genome shotgun (WGS) entry which is preliminary data.</text>
</comment>
<proteinExistence type="predicted"/>
<dbReference type="AlphaFoldDB" id="A0A9D1VCI4"/>